<organism evidence="1 2">
    <name type="scientific">Schistosoma mattheei</name>
    <dbReference type="NCBI Taxonomy" id="31246"/>
    <lineage>
        <taxon>Eukaryota</taxon>
        <taxon>Metazoa</taxon>
        <taxon>Spiralia</taxon>
        <taxon>Lophotrochozoa</taxon>
        <taxon>Platyhelminthes</taxon>
        <taxon>Trematoda</taxon>
        <taxon>Digenea</taxon>
        <taxon>Strigeidida</taxon>
        <taxon>Schistosomatoidea</taxon>
        <taxon>Schistosomatidae</taxon>
        <taxon>Schistosoma</taxon>
    </lineage>
</organism>
<evidence type="ECO:0000313" key="1">
    <source>
        <dbReference type="EMBL" id="VDP85157.1"/>
    </source>
</evidence>
<gene>
    <name evidence="1" type="ORF">SMTD_LOCUS21568</name>
</gene>
<protein>
    <submittedName>
        <fullName evidence="1">Uncharacterized protein</fullName>
    </submittedName>
</protein>
<dbReference type="EMBL" id="UZAL01047738">
    <property type="protein sequence ID" value="VDP85157.1"/>
    <property type="molecule type" value="Genomic_DNA"/>
</dbReference>
<proteinExistence type="predicted"/>
<accession>A0A183Q4N2</accession>
<dbReference type="Proteomes" id="UP000269396">
    <property type="component" value="Unassembled WGS sequence"/>
</dbReference>
<name>A0A183Q4N2_9TREM</name>
<dbReference type="STRING" id="31246.A0A183Q4N2"/>
<keyword evidence="2" id="KW-1185">Reference proteome</keyword>
<feature type="non-terminal residue" evidence="1">
    <location>
        <position position="1"/>
    </location>
</feature>
<reference evidence="1 2" key="1">
    <citation type="submission" date="2018-11" db="EMBL/GenBank/DDBJ databases">
        <authorList>
            <consortium name="Pathogen Informatics"/>
        </authorList>
    </citation>
    <scope>NUCLEOTIDE SEQUENCE [LARGE SCALE GENOMIC DNA]</scope>
    <source>
        <strain>Denwood</strain>
        <strain evidence="2">Zambia</strain>
    </source>
</reference>
<dbReference type="AlphaFoldDB" id="A0A183Q4N2"/>
<evidence type="ECO:0000313" key="2">
    <source>
        <dbReference type="Proteomes" id="UP000269396"/>
    </source>
</evidence>
<sequence length="115" mass="12652">CNIFGLHNIPTDAVVVCLSSGRGRQGSVLRFSSVSSSNWDVITVKSTFENMVKLTDNDFLLTSSSLEPTTGAVYHLDPSGIPVVKYFVNNVSTVSVSFSIINFYYPQITTIFPFF</sequence>